<protein>
    <recommendedName>
        <fullName evidence="5">Integrase catalytic domain-containing protein</fullName>
    </recommendedName>
</protein>
<dbReference type="EMBL" id="NIVC01002373">
    <property type="protein sequence ID" value="PAA58455.1"/>
    <property type="molecule type" value="Genomic_DNA"/>
</dbReference>
<dbReference type="InterPro" id="IPR016197">
    <property type="entry name" value="Chromo-like_dom_sf"/>
</dbReference>
<dbReference type="InterPro" id="IPR001584">
    <property type="entry name" value="Integrase_cat-core"/>
</dbReference>
<dbReference type="SUPFAM" id="SSF54160">
    <property type="entry name" value="Chromo domain-like"/>
    <property type="match status" value="1"/>
</dbReference>
<dbReference type="InterPro" id="IPR023780">
    <property type="entry name" value="Chromo_domain"/>
</dbReference>
<dbReference type="PROSITE" id="PS50994">
    <property type="entry name" value="INTEGRASE"/>
    <property type="match status" value="1"/>
</dbReference>
<keyword evidence="4" id="KW-1185">Reference proteome</keyword>
<dbReference type="GO" id="GO:0003676">
    <property type="term" value="F:nucleic acid binding"/>
    <property type="evidence" value="ECO:0007669"/>
    <property type="project" value="InterPro"/>
</dbReference>
<dbReference type="InterPro" id="IPR000953">
    <property type="entry name" value="Chromo/chromo_shadow_dom"/>
</dbReference>
<gene>
    <name evidence="3" type="ORF">BOX15_Mlig019950g2</name>
</gene>
<dbReference type="InterPro" id="IPR012337">
    <property type="entry name" value="RNaseH-like_sf"/>
</dbReference>
<evidence type="ECO:0000313" key="4">
    <source>
        <dbReference type="Proteomes" id="UP000215902"/>
    </source>
</evidence>
<accession>A0A267EA51</accession>
<dbReference type="Gene3D" id="2.40.50.40">
    <property type="match status" value="1"/>
</dbReference>
<comment type="caution">
    <text evidence="3">The sequence shown here is derived from an EMBL/GenBank/DDBJ whole genome shotgun (WGS) entry which is preliminary data.</text>
</comment>
<reference evidence="3 4" key="1">
    <citation type="submission" date="2017-06" db="EMBL/GenBank/DDBJ databases">
        <title>A platform for efficient transgenesis in Macrostomum lignano, a flatworm model organism for stem cell research.</title>
        <authorList>
            <person name="Berezikov E."/>
        </authorList>
    </citation>
    <scope>NUCLEOTIDE SEQUENCE [LARGE SCALE GENOMIC DNA]</scope>
    <source>
        <strain evidence="3">DV1</strain>
        <tissue evidence="3">Whole organism</tissue>
    </source>
</reference>
<proteinExistence type="predicted"/>
<evidence type="ECO:0008006" key="5">
    <source>
        <dbReference type="Google" id="ProtNLM"/>
    </source>
</evidence>
<dbReference type="PROSITE" id="PS50013">
    <property type="entry name" value="CHROMO_2"/>
    <property type="match status" value="1"/>
</dbReference>
<dbReference type="OrthoDB" id="6120629at2759"/>
<dbReference type="InterPro" id="IPR036397">
    <property type="entry name" value="RNaseH_sf"/>
</dbReference>
<dbReference type="AlphaFoldDB" id="A0A267EA51"/>
<dbReference type="Gene3D" id="3.30.420.10">
    <property type="entry name" value="Ribonuclease H-like superfamily/Ribonuclease H"/>
    <property type="match status" value="1"/>
</dbReference>
<dbReference type="PANTHER" id="PTHR46585:SF1">
    <property type="entry name" value="CHROMO DOMAIN-CONTAINING PROTEIN"/>
    <property type="match status" value="1"/>
</dbReference>
<dbReference type="CDD" id="cd00024">
    <property type="entry name" value="CD_CSD"/>
    <property type="match status" value="1"/>
</dbReference>
<dbReference type="Pfam" id="PF00385">
    <property type="entry name" value="Chromo"/>
    <property type="match status" value="1"/>
</dbReference>
<dbReference type="GO" id="GO:0015074">
    <property type="term" value="P:DNA integration"/>
    <property type="evidence" value="ECO:0007669"/>
    <property type="project" value="InterPro"/>
</dbReference>
<evidence type="ECO:0000259" key="1">
    <source>
        <dbReference type="PROSITE" id="PS50013"/>
    </source>
</evidence>
<evidence type="ECO:0000313" key="3">
    <source>
        <dbReference type="EMBL" id="PAA58455.1"/>
    </source>
</evidence>
<feature type="domain" description="Integrase catalytic" evidence="2">
    <location>
        <begin position="77"/>
        <end position="240"/>
    </location>
</feature>
<dbReference type="Pfam" id="PF00665">
    <property type="entry name" value="rve"/>
    <property type="match status" value="1"/>
</dbReference>
<dbReference type="SUPFAM" id="SSF53098">
    <property type="entry name" value="Ribonuclease H-like"/>
    <property type="match status" value="1"/>
</dbReference>
<name>A0A267EA51_9PLAT</name>
<organism evidence="3 4">
    <name type="scientific">Macrostomum lignano</name>
    <dbReference type="NCBI Taxonomy" id="282301"/>
    <lineage>
        <taxon>Eukaryota</taxon>
        <taxon>Metazoa</taxon>
        <taxon>Spiralia</taxon>
        <taxon>Lophotrochozoa</taxon>
        <taxon>Platyhelminthes</taxon>
        <taxon>Rhabditophora</taxon>
        <taxon>Macrostomorpha</taxon>
        <taxon>Macrostomida</taxon>
        <taxon>Macrostomidae</taxon>
        <taxon>Macrostomum</taxon>
    </lineage>
</organism>
<evidence type="ECO:0000259" key="2">
    <source>
        <dbReference type="PROSITE" id="PS50994"/>
    </source>
</evidence>
<dbReference type="STRING" id="282301.A0A267EA51"/>
<dbReference type="Proteomes" id="UP000215902">
    <property type="component" value="Unassembled WGS sequence"/>
</dbReference>
<dbReference type="PANTHER" id="PTHR46585">
    <property type="entry name" value="INTEGRASE CORE DOMAIN CONTAINING PROTEIN"/>
    <property type="match status" value="1"/>
</dbReference>
<sequence>MMKRVRKEIEEFLTDAFFNLNKPTSFSGNKTILVREVRKKFPQITNKVAKREVDNWVRSTNEHHLFRKTRRNFPTPKISVPPVAKFQFQIDLADLPRYKTENRGYRYILVLIDCFTRVVRLRPLRTKKPSEVSQVLLEIFRSGFKPVYLQGDAGMEFLGRATRQMLKQEGVRFFVSQSNYKASMAERFIRSLKERLLRYFRAKNLPRWFDILPQLEDNFNSSPHRSLSGETPKRVETDPHLQGILWDKMFAKSYTKKNENKFKVGDWVRITRRRGTFEKGYTTSWSNSKYRIHRVHLTEPPMYELADPEDGFEVLKGRFNQAELMLVNETDETPNEIEKVIETDRSKNGSRLYLVKWKGMPISRSQWLNEKDLDAKTAKLFSKVYK</sequence>
<feature type="domain" description="Chromo" evidence="1">
    <location>
        <begin position="335"/>
        <end position="386"/>
    </location>
</feature>